<dbReference type="Pfam" id="PF18962">
    <property type="entry name" value="Por_Secre_tail"/>
    <property type="match status" value="1"/>
</dbReference>
<evidence type="ECO:0000313" key="3">
    <source>
        <dbReference type="EMBL" id="SHE77354.1"/>
    </source>
</evidence>
<feature type="domain" description="Secretion system C-terminal sorting" evidence="2">
    <location>
        <begin position="1141"/>
        <end position="1213"/>
    </location>
</feature>
<dbReference type="STRING" id="1346286.SAMN05444362_102154"/>
<protein>
    <submittedName>
        <fullName evidence="3">Por secretion system C-terminal sorting domain-containing protein</fullName>
    </submittedName>
</protein>
<dbReference type="PANTHER" id="PTHR45661:SF3">
    <property type="entry name" value="IG-LIKE DOMAIN-CONTAINING PROTEIN"/>
    <property type="match status" value="1"/>
</dbReference>
<dbReference type="InterPro" id="IPR026444">
    <property type="entry name" value="Secre_tail"/>
</dbReference>
<keyword evidence="4" id="KW-1185">Reference proteome</keyword>
<dbReference type="Proteomes" id="UP000184480">
    <property type="component" value="Unassembled WGS sequence"/>
</dbReference>
<feature type="chain" id="PRO_5009908052" evidence="1">
    <location>
        <begin position="22"/>
        <end position="1215"/>
    </location>
</feature>
<gene>
    <name evidence="3" type="ORF">SAMN05444362_102154</name>
</gene>
<evidence type="ECO:0000259" key="2">
    <source>
        <dbReference type="Pfam" id="PF18962"/>
    </source>
</evidence>
<evidence type="ECO:0000313" key="4">
    <source>
        <dbReference type="Proteomes" id="UP000184480"/>
    </source>
</evidence>
<organism evidence="3 4">
    <name type="scientific">Dysgonomonas macrotermitis</name>
    <dbReference type="NCBI Taxonomy" id="1346286"/>
    <lineage>
        <taxon>Bacteria</taxon>
        <taxon>Pseudomonadati</taxon>
        <taxon>Bacteroidota</taxon>
        <taxon>Bacteroidia</taxon>
        <taxon>Bacteroidales</taxon>
        <taxon>Dysgonomonadaceae</taxon>
        <taxon>Dysgonomonas</taxon>
    </lineage>
</organism>
<dbReference type="InterPro" id="IPR032675">
    <property type="entry name" value="LRR_dom_sf"/>
</dbReference>
<dbReference type="OrthoDB" id="1054756at2"/>
<dbReference type="Pfam" id="PF13306">
    <property type="entry name" value="LRR_5"/>
    <property type="match status" value="6"/>
</dbReference>
<dbReference type="NCBIfam" id="TIGR04183">
    <property type="entry name" value="Por_Secre_tail"/>
    <property type="match status" value="1"/>
</dbReference>
<dbReference type="AlphaFoldDB" id="A0A1M4W7V5"/>
<dbReference type="EMBL" id="FQUC01000002">
    <property type="protein sequence ID" value="SHE77354.1"/>
    <property type="molecule type" value="Genomic_DNA"/>
</dbReference>
<dbReference type="InterPro" id="IPR026906">
    <property type="entry name" value="LRR_5"/>
</dbReference>
<dbReference type="InterPro" id="IPR053139">
    <property type="entry name" value="Surface_bspA-like"/>
</dbReference>
<keyword evidence="1" id="KW-0732">Signal</keyword>
<dbReference type="Gene3D" id="3.80.10.10">
    <property type="entry name" value="Ribonuclease Inhibitor"/>
    <property type="match status" value="4"/>
</dbReference>
<sequence length="1215" mass="131567">MKNKLYLLLLSIMLSISVTQAQLSKSVNVTTPGSLATLLGNDMAYVTELTLTGTINASDFTSIKSMSALKALDMGNVIIDNGMIPNNAFQGKVMDKLILPSNVESIGTSAFANITIPTIDFSSCPNLKSMGTTVFSGSKIGNNIIDFSQNLSLLTFTSGTYGATGAFTGYGGHVILPVTMKVLPAHLFKNFTGTVDLPAGLEEIGSQSFMGANSSRELVIPSSVITIGDNAFSNITIPSIDFSSCSNLKSMSAPVFSGSKIGNNIVDLSNCSSLETFSVGTYGSSGTFTNYGGHVVLPTSMKILPGYVFMNFLGSVELPQGLEEIGQNSFYGAKLSSQELVIPITVKTIKDNAFANITVAKLDFSRCQNLTSLGVSVFSSSKIGNNIVDFRTNSSLSNFAVGFSNTSGAFSGYSGHVILPRDMKVLPNCMFMNFYGSVDLPPVLEEIGIKSFYGAKLSNGELVIPNTVLKILESGLSTAVLENLTLPTSLQSLGNNAFSGISIPKLDFSRCQNLTSLGVSVFSSSQIGNNIVDFSTNSSLSNFAVGFSNTSGAFSGYSGHVILPRDMKVLPDCMFMNFYGSVDLPPVLEKIGIKSFYGSKLSNGELIIPNTVQEILESGLSTATLNKLILPADLQTVGNSAFAGISVPSIDFSRCPNLQSMGVTVFSSSNIGNKTIDLGTNSNLSNFAVGFSNGSGVFSGYSGHVILPRDMKILPNCLFMNFYGTVNLPESLEEIGIKSFYGAKLSNQELIIPRTVKTIRDDALNIAELNILVSFNPIPSSLGNRVFTGIDKTKCVLFVPKGSVPLYAVADQWKDFLSIEEYTVFLKNNLELKKTENTNLYKIITTDNFNIELSANIVSKVRIGLYYVNGVFAEDITKSVSGNTFTCQISQNIQNGSYNIIPYFIEDGERKLVSRLTKTHLVDRLPVTVENNWNTVSLRNSAAEVNGNLLIDTGTTDLMEITAGSTFKVFANSTYPANVALGLFNPENGFLISLVSQSVSGRIYTCKIPSTIISGKYTLIPYQKENENIRFTERTLGKEYLVDRLPIYITENEEEQPGTDPGLTPDPDIDFPDEDYQDDNITIHDDNIEPSGDFVNSFIVEYFYDASGNRIMKEITLLPVLVSEGSNNAITDETFKNKVIIYPNPTKGKLDIEISDTEGTELVQARIFNINGQIIDKQSIKDRILSFDLSGNPSGVYILVLEIGQKRSTWKIIKE</sequence>
<proteinExistence type="predicted"/>
<dbReference type="PANTHER" id="PTHR45661">
    <property type="entry name" value="SURFACE ANTIGEN"/>
    <property type="match status" value="1"/>
</dbReference>
<feature type="signal peptide" evidence="1">
    <location>
        <begin position="1"/>
        <end position="21"/>
    </location>
</feature>
<evidence type="ECO:0000256" key="1">
    <source>
        <dbReference type="SAM" id="SignalP"/>
    </source>
</evidence>
<reference evidence="4" key="1">
    <citation type="submission" date="2016-11" db="EMBL/GenBank/DDBJ databases">
        <authorList>
            <person name="Varghese N."/>
            <person name="Submissions S."/>
        </authorList>
    </citation>
    <scope>NUCLEOTIDE SEQUENCE [LARGE SCALE GENOMIC DNA]</scope>
    <source>
        <strain evidence="4">DSM 27370</strain>
    </source>
</reference>
<accession>A0A1M4W7V5</accession>
<dbReference type="RefSeq" id="WP_062176596.1">
    <property type="nucleotide sequence ID" value="NZ_BBXL01000002.1"/>
</dbReference>
<name>A0A1M4W7V5_9BACT</name>